<evidence type="ECO:0000256" key="7">
    <source>
        <dbReference type="ARBA" id="ARBA00022490"/>
    </source>
</evidence>
<dbReference type="RefSeq" id="XP_038071517.1">
    <property type="nucleotide sequence ID" value="XM_038215589.1"/>
</dbReference>
<evidence type="ECO:0000256" key="1">
    <source>
        <dbReference type="ARBA" id="ARBA00004337"/>
    </source>
</evidence>
<keyword evidence="25" id="KW-1185">Reference proteome</keyword>
<dbReference type="GO" id="GO:0010008">
    <property type="term" value="C:endosome membrane"/>
    <property type="evidence" value="ECO:0007669"/>
    <property type="project" value="UniProtKB-SubCell"/>
</dbReference>
<dbReference type="InterPro" id="IPR036259">
    <property type="entry name" value="MFS_trans_sf"/>
</dbReference>
<dbReference type="Gene3D" id="1.20.1250.20">
    <property type="entry name" value="MFS general substrate transporter like domains"/>
    <property type="match status" value="1"/>
</dbReference>
<keyword evidence="8 22" id="KW-0812">Transmembrane</keyword>
<dbReference type="Proteomes" id="UP000887568">
    <property type="component" value="Unplaced"/>
</dbReference>
<feature type="transmembrane region" description="Helical" evidence="22">
    <location>
        <begin position="430"/>
        <end position="451"/>
    </location>
</feature>
<evidence type="ECO:0000256" key="2">
    <source>
        <dbReference type="ARBA" id="ARBA00004424"/>
    </source>
</evidence>
<feature type="transmembrane region" description="Helical" evidence="22">
    <location>
        <begin position="90"/>
        <end position="110"/>
    </location>
</feature>
<evidence type="ECO:0000256" key="12">
    <source>
        <dbReference type="ARBA" id="ARBA00022989"/>
    </source>
</evidence>
<dbReference type="PANTHER" id="PTHR23507">
    <property type="entry name" value="ZGC:174356"/>
    <property type="match status" value="1"/>
</dbReference>
<organism evidence="24 25">
    <name type="scientific">Patiria miniata</name>
    <name type="common">Bat star</name>
    <name type="synonym">Asterina miniata</name>
    <dbReference type="NCBI Taxonomy" id="46514"/>
    <lineage>
        <taxon>Eukaryota</taxon>
        <taxon>Metazoa</taxon>
        <taxon>Echinodermata</taxon>
        <taxon>Eleutherozoa</taxon>
        <taxon>Asterozoa</taxon>
        <taxon>Asteroidea</taxon>
        <taxon>Valvatacea</taxon>
        <taxon>Valvatida</taxon>
        <taxon>Asterinidae</taxon>
        <taxon>Patiria</taxon>
    </lineage>
</organism>
<keyword evidence="6" id="KW-1003">Cell membrane</keyword>
<protein>
    <recommendedName>
        <fullName evidence="18">Proton-coupled folate transporter</fullName>
    </recommendedName>
    <alternativeName>
        <fullName evidence="19">Solute carrier family 46 member 1</fullName>
    </alternativeName>
</protein>
<evidence type="ECO:0000256" key="11">
    <source>
        <dbReference type="ARBA" id="ARBA00022954"/>
    </source>
</evidence>
<dbReference type="OrthoDB" id="3026777at2759"/>
<keyword evidence="9" id="KW-0967">Endosome</keyword>
<evidence type="ECO:0000256" key="8">
    <source>
        <dbReference type="ARBA" id="ARBA00022692"/>
    </source>
</evidence>
<evidence type="ECO:0000256" key="20">
    <source>
        <dbReference type="ARBA" id="ARBA00047769"/>
    </source>
</evidence>
<dbReference type="PANTHER" id="PTHR23507:SF2">
    <property type="entry name" value="PROTON-COUPLED FOLATE TRANSPORTER"/>
    <property type="match status" value="1"/>
</dbReference>
<feature type="transmembrane region" description="Helical" evidence="22">
    <location>
        <begin position="395"/>
        <end position="418"/>
    </location>
</feature>
<keyword evidence="14" id="KW-1015">Disulfide bond</keyword>
<evidence type="ECO:0000256" key="6">
    <source>
        <dbReference type="ARBA" id="ARBA00022475"/>
    </source>
</evidence>
<dbReference type="GO" id="GO:0005542">
    <property type="term" value="F:folic acid binding"/>
    <property type="evidence" value="ECO:0007669"/>
    <property type="project" value="UniProtKB-KW"/>
</dbReference>
<dbReference type="OMA" id="TSEASTW"/>
<dbReference type="InterPro" id="IPR020846">
    <property type="entry name" value="MFS_dom"/>
</dbReference>
<keyword evidence="12 22" id="KW-1133">Transmembrane helix</keyword>
<proteinExistence type="predicted"/>
<keyword evidence="13 22" id="KW-0472">Membrane</keyword>
<evidence type="ECO:0000256" key="19">
    <source>
        <dbReference type="ARBA" id="ARBA00042514"/>
    </source>
</evidence>
<feature type="transmembrane region" description="Helical" evidence="22">
    <location>
        <begin position="214"/>
        <end position="238"/>
    </location>
</feature>
<dbReference type="GO" id="GO:0015293">
    <property type="term" value="F:symporter activity"/>
    <property type="evidence" value="ECO:0007669"/>
    <property type="project" value="UniProtKB-KW"/>
</dbReference>
<comment type="catalytic activity">
    <reaction evidence="20">
        <text>pemetrexed(in) + H(+)(in) = pemetrexed(out) + H(+)(out)</text>
        <dbReference type="Rhea" id="RHEA:70171"/>
        <dbReference type="ChEBI" id="CHEBI:15378"/>
        <dbReference type="ChEBI" id="CHEBI:63724"/>
    </reaction>
</comment>
<comment type="catalytic activity">
    <reaction evidence="17">
        <text>folate(in) + H(+)(in) = folate(out) + H(+)(out)</text>
        <dbReference type="Rhea" id="RHEA:70159"/>
        <dbReference type="ChEBI" id="CHEBI:15378"/>
        <dbReference type="ChEBI" id="CHEBI:62501"/>
    </reaction>
</comment>
<dbReference type="GeneID" id="119740325"/>
<accession>A0A914B7W2</accession>
<dbReference type="GO" id="GO:0016324">
    <property type="term" value="C:apical plasma membrane"/>
    <property type="evidence" value="ECO:0007669"/>
    <property type="project" value="UniProtKB-SubCell"/>
</dbReference>
<evidence type="ECO:0000256" key="13">
    <source>
        <dbReference type="ARBA" id="ARBA00023136"/>
    </source>
</evidence>
<evidence type="ECO:0000256" key="5">
    <source>
        <dbReference type="ARBA" id="ARBA00022448"/>
    </source>
</evidence>
<dbReference type="Pfam" id="PF07690">
    <property type="entry name" value="MFS_1"/>
    <property type="match status" value="1"/>
</dbReference>
<evidence type="ECO:0000256" key="14">
    <source>
        <dbReference type="ARBA" id="ARBA00023157"/>
    </source>
</evidence>
<feature type="transmembrane region" description="Helical" evidence="22">
    <location>
        <begin position="268"/>
        <end position="290"/>
    </location>
</feature>
<feature type="transmembrane region" description="Helical" evidence="22">
    <location>
        <begin position="186"/>
        <end position="208"/>
    </location>
</feature>
<name>A0A914B7W2_PATMI</name>
<evidence type="ECO:0000256" key="4">
    <source>
        <dbReference type="ARBA" id="ARBA00004554"/>
    </source>
</evidence>
<feature type="transmembrane region" description="Helical" evidence="22">
    <location>
        <begin position="302"/>
        <end position="324"/>
    </location>
</feature>
<evidence type="ECO:0000256" key="22">
    <source>
        <dbReference type="SAM" id="Phobius"/>
    </source>
</evidence>
<evidence type="ECO:0000313" key="24">
    <source>
        <dbReference type="EnsemblMetazoa" id="XP_038071517.1"/>
    </source>
</evidence>
<feature type="transmembrane region" description="Helical" evidence="22">
    <location>
        <begin position="28"/>
        <end position="48"/>
    </location>
</feature>
<dbReference type="SUPFAM" id="SSF103473">
    <property type="entry name" value="MFS general substrate transporter"/>
    <property type="match status" value="1"/>
</dbReference>
<feature type="transmembrane region" description="Helical" evidence="22">
    <location>
        <begin position="154"/>
        <end position="174"/>
    </location>
</feature>
<evidence type="ECO:0000256" key="17">
    <source>
        <dbReference type="ARBA" id="ARBA00036250"/>
    </source>
</evidence>
<comment type="subcellular location">
    <subcellularLocation>
        <location evidence="2">Apical cell membrane</location>
        <topology evidence="2">Multi-pass membrane protein</topology>
    </subcellularLocation>
    <subcellularLocation>
        <location evidence="4">Basolateral cell membrane</location>
        <topology evidence="4">Multi-pass membrane protein</topology>
    </subcellularLocation>
    <subcellularLocation>
        <location evidence="3">Cytoplasm</location>
    </subcellularLocation>
    <subcellularLocation>
        <location evidence="1">Endosome membrane</location>
        <topology evidence="1">Multi-pass membrane protein</topology>
    </subcellularLocation>
</comment>
<evidence type="ECO:0000256" key="3">
    <source>
        <dbReference type="ARBA" id="ARBA00004496"/>
    </source>
</evidence>
<keyword evidence="15" id="KW-0325">Glycoprotein</keyword>
<feature type="transmembrane region" description="Helical" evidence="22">
    <location>
        <begin position="122"/>
        <end position="142"/>
    </location>
</feature>
<dbReference type="EnsemblMetazoa" id="XM_038215589.1">
    <property type="protein sequence ID" value="XP_038071517.1"/>
    <property type="gene ID" value="LOC119740325"/>
</dbReference>
<comment type="catalytic activity">
    <reaction evidence="21">
        <text>methotrexate(in) + H(+)(in) = methotrexate(out) + H(+)(out)</text>
        <dbReference type="Rhea" id="RHEA:70163"/>
        <dbReference type="ChEBI" id="CHEBI:15378"/>
        <dbReference type="ChEBI" id="CHEBI:50681"/>
    </reaction>
</comment>
<dbReference type="InterPro" id="IPR011701">
    <property type="entry name" value="MFS"/>
</dbReference>
<evidence type="ECO:0000256" key="16">
    <source>
        <dbReference type="ARBA" id="ARBA00036193"/>
    </source>
</evidence>
<evidence type="ECO:0000313" key="25">
    <source>
        <dbReference type="Proteomes" id="UP000887568"/>
    </source>
</evidence>
<evidence type="ECO:0000259" key="23">
    <source>
        <dbReference type="PROSITE" id="PS50850"/>
    </source>
</evidence>
<comment type="catalytic activity">
    <reaction evidence="16">
        <text>(6S)-5-methyl-5,6,7,8-tetrahydrofolate(in) + H(+)(in) = (6S)-5-methyl-5,6,7,8-tetrahydrofolate(out) + H(+)(out)</text>
        <dbReference type="Rhea" id="RHEA:70167"/>
        <dbReference type="ChEBI" id="CHEBI:15378"/>
        <dbReference type="ChEBI" id="CHEBI:18608"/>
    </reaction>
</comment>
<keyword evidence="5" id="KW-0813">Transport</keyword>
<feature type="domain" description="Major facilitator superfamily (MFS) profile" evidence="23">
    <location>
        <begin position="30"/>
        <end position="452"/>
    </location>
</feature>
<evidence type="ECO:0000256" key="21">
    <source>
        <dbReference type="ARBA" id="ARBA00047850"/>
    </source>
</evidence>
<keyword evidence="10" id="KW-0769">Symport</keyword>
<keyword evidence="7" id="KW-0963">Cytoplasm</keyword>
<keyword evidence="11" id="KW-0290">Folate-binding</keyword>
<sequence>MADFHASKDSSSAWAVNATGRERAASRWVTVEPVILAAMLSMTSIALIKPLYVKSRVSGWYNSTKEENYTCGEHEENAAADHVQSEASVWLLYMSLASGIPSMVSTIILCTMSDRLGRKMAMVLSLLGFTAQAAMTFVTVLFQLPLAVLLVGEFLQGLTGGFGLLFAASISYLADATSLKQRTMRIVIAETTSLLVTAVNEIVEGLLIKSYGFIPVASVALGSCVVGLIYVTVPPFLIETVDTRKFERQEFLEVWKNMKSFLQSGKRWHMLLLSCVIFISMSQITGYFSILVLYGTGEPFCWQGLMAGVVTAVGFLCVAIGTAVGTKVLSLCIGEYWLMQIGSLSMFLVFLITGLAQSTTIILVAAAIGCLRAMPAPVARSVISKITLPDEIGAAFAIVGCLESLSTFVSGLLAHGLYSATVTVMPALTFYIYAGVTIVPAGLVMAMQIVWPQKKKYTQLEGDVQTSINADTEAVS</sequence>
<dbReference type="AlphaFoldDB" id="A0A914B7W2"/>
<evidence type="ECO:0000256" key="9">
    <source>
        <dbReference type="ARBA" id="ARBA00022753"/>
    </source>
</evidence>
<dbReference type="GO" id="GO:0016323">
    <property type="term" value="C:basolateral plasma membrane"/>
    <property type="evidence" value="ECO:0007669"/>
    <property type="project" value="UniProtKB-SubCell"/>
</dbReference>
<evidence type="ECO:0000256" key="15">
    <source>
        <dbReference type="ARBA" id="ARBA00023180"/>
    </source>
</evidence>
<reference evidence="24" key="1">
    <citation type="submission" date="2022-11" db="UniProtKB">
        <authorList>
            <consortium name="EnsemblMetazoa"/>
        </authorList>
    </citation>
    <scope>IDENTIFICATION</scope>
</reference>
<evidence type="ECO:0000256" key="18">
    <source>
        <dbReference type="ARBA" id="ARBA00040650"/>
    </source>
</evidence>
<evidence type="ECO:0000256" key="10">
    <source>
        <dbReference type="ARBA" id="ARBA00022847"/>
    </source>
</evidence>
<dbReference type="PROSITE" id="PS50850">
    <property type="entry name" value="MFS"/>
    <property type="match status" value="1"/>
</dbReference>